<feature type="transmembrane region" description="Helical" evidence="1">
    <location>
        <begin position="150"/>
        <end position="172"/>
    </location>
</feature>
<evidence type="ECO:0000256" key="1">
    <source>
        <dbReference type="SAM" id="Phobius"/>
    </source>
</evidence>
<keyword evidence="1" id="KW-0472">Membrane</keyword>
<gene>
    <name evidence="2" type="ORF">EK21DRAFT_66839</name>
</gene>
<feature type="transmembrane region" description="Helical" evidence="1">
    <location>
        <begin position="39"/>
        <end position="63"/>
    </location>
</feature>
<dbReference type="Proteomes" id="UP000799777">
    <property type="component" value="Unassembled WGS sequence"/>
</dbReference>
<feature type="transmembrane region" description="Helical" evidence="1">
    <location>
        <begin position="12"/>
        <end position="32"/>
    </location>
</feature>
<keyword evidence="1" id="KW-1133">Transmembrane helix</keyword>
<keyword evidence="1" id="KW-0812">Transmembrane</keyword>
<evidence type="ECO:0000313" key="3">
    <source>
        <dbReference type="Proteomes" id="UP000799777"/>
    </source>
</evidence>
<proteinExistence type="predicted"/>
<evidence type="ECO:0000313" key="2">
    <source>
        <dbReference type="EMBL" id="KAF2029848.1"/>
    </source>
</evidence>
<dbReference type="OrthoDB" id="5306317at2759"/>
<sequence>MSAGDTPFYFESSWSILSTIGLVNSLCGFMVVGITGYSALALVPIVVSVAAALANGLCFYALYEHHDRTATLVGGIFADIFWLIQEAGLSFYSYMILNRVLQNRSRIVFLSLFWLLMTIIVGVRFGILVYRARYAITGVSALQTTVAQLHIGYFVAIAVIEIISAGFLLRVFTKAKKGSKEVTSRGGLFQYLTQSTELRLATLALVGTTRAITYSFQRSVVASSNTGQVDRFVFTLECMFPIVM</sequence>
<accession>A0A9P4H826</accession>
<comment type="caution">
    <text evidence="2">The sequence shown here is derived from an EMBL/GenBank/DDBJ whole genome shotgun (WGS) entry which is preliminary data.</text>
</comment>
<dbReference type="EMBL" id="ML978196">
    <property type="protein sequence ID" value="KAF2029848.1"/>
    <property type="molecule type" value="Genomic_DNA"/>
</dbReference>
<feature type="transmembrane region" description="Helical" evidence="1">
    <location>
        <begin position="69"/>
        <end position="95"/>
    </location>
</feature>
<dbReference type="AlphaFoldDB" id="A0A9P4H826"/>
<reference evidence="2" key="1">
    <citation type="journal article" date="2020" name="Stud. Mycol.">
        <title>101 Dothideomycetes genomes: a test case for predicting lifestyles and emergence of pathogens.</title>
        <authorList>
            <person name="Haridas S."/>
            <person name="Albert R."/>
            <person name="Binder M."/>
            <person name="Bloem J."/>
            <person name="Labutti K."/>
            <person name="Salamov A."/>
            <person name="Andreopoulos B."/>
            <person name="Baker S."/>
            <person name="Barry K."/>
            <person name="Bills G."/>
            <person name="Bluhm B."/>
            <person name="Cannon C."/>
            <person name="Castanera R."/>
            <person name="Culley D."/>
            <person name="Daum C."/>
            <person name="Ezra D."/>
            <person name="Gonzalez J."/>
            <person name="Henrissat B."/>
            <person name="Kuo A."/>
            <person name="Liang C."/>
            <person name="Lipzen A."/>
            <person name="Lutzoni F."/>
            <person name="Magnuson J."/>
            <person name="Mondo S."/>
            <person name="Nolan M."/>
            <person name="Ohm R."/>
            <person name="Pangilinan J."/>
            <person name="Park H.-J."/>
            <person name="Ramirez L."/>
            <person name="Alfaro M."/>
            <person name="Sun H."/>
            <person name="Tritt A."/>
            <person name="Yoshinaga Y."/>
            <person name="Zwiers L.-H."/>
            <person name="Turgeon B."/>
            <person name="Goodwin S."/>
            <person name="Spatafora J."/>
            <person name="Crous P."/>
            <person name="Grigoriev I."/>
        </authorList>
    </citation>
    <scope>NUCLEOTIDE SEQUENCE</scope>
    <source>
        <strain evidence="2">CBS 110217</strain>
    </source>
</reference>
<keyword evidence="3" id="KW-1185">Reference proteome</keyword>
<name>A0A9P4H826_9PLEO</name>
<protein>
    <submittedName>
        <fullName evidence="2">Uncharacterized protein</fullName>
    </submittedName>
</protein>
<feature type="transmembrane region" description="Helical" evidence="1">
    <location>
        <begin position="107"/>
        <end position="130"/>
    </location>
</feature>
<organism evidence="2 3">
    <name type="scientific">Setomelanomma holmii</name>
    <dbReference type="NCBI Taxonomy" id="210430"/>
    <lineage>
        <taxon>Eukaryota</taxon>
        <taxon>Fungi</taxon>
        <taxon>Dikarya</taxon>
        <taxon>Ascomycota</taxon>
        <taxon>Pezizomycotina</taxon>
        <taxon>Dothideomycetes</taxon>
        <taxon>Pleosporomycetidae</taxon>
        <taxon>Pleosporales</taxon>
        <taxon>Pleosporineae</taxon>
        <taxon>Phaeosphaeriaceae</taxon>
        <taxon>Setomelanomma</taxon>
    </lineage>
</organism>